<dbReference type="SUPFAM" id="SSF54197">
    <property type="entry name" value="HIT-like"/>
    <property type="match status" value="1"/>
</dbReference>
<dbReference type="EMBL" id="CP158487">
    <property type="protein sequence ID" value="XDN89476.1"/>
    <property type="molecule type" value="Genomic_DNA"/>
</dbReference>
<dbReference type="InterPro" id="IPR011146">
    <property type="entry name" value="HIT-like"/>
</dbReference>
<proteinExistence type="predicted"/>
<feature type="domain" description="HIT" evidence="1">
    <location>
        <begin position="36"/>
        <end position="125"/>
    </location>
</feature>
<gene>
    <name evidence="2" type="ORF">TM074_02065</name>
</gene>
<sequence length="147" mass="17315">MMTGSMFRWRTKEKEYNNHKKSNKSESCDFCQLVKQHTSQVVEETKHCLIIKNRFGYDFWDGCGVNDHLMVIPKRHVDSLANLKDEEKIDYINQVARFESSGYSIYARAQGSKTKSMIHQHTHLIKIDGKTKKWLVFLQKPHIVITR</sequence>
<dbReference type="GO" id="GO:0003824">
    <property type="term" value="F:catalytic activity"/>
    <property type="evidence" value="ECO:0007669"/>
    <property type="project" value="InterPro"/>
</dbReference>
<reference evidence="2" key="1">
    <citation type="submission" date="2024-06" db="EMBL/GenBank/DDBJ databases">
        <authorList>
            <person name="Atkinson C."/>
            <person name="McLean J."/>
            <person name="Gallagher L."/>
            <person name="Bor B."/>
            <person name="Mougous J."/>
        </authorList>
    </citation>
    <scope>NUCLEOTIDE SEQUENCE</scope>
    <source>
        <strain evidence="2">TM7-074</strain>
    </source>
</reference>
<dbReference type="Gene3D" id="3.30.428.10">
    <property type="entry name" value="HIT-like"/>
    <property type="match status" value="1"/>
</dbReference>
<organism evidence="2">
    <name type="scientific">Candidatus Nanosynbacter sp. TM7-074</name>
    <dbReference type="NCBI Taxonomy" id="3158573"/>
    <lineage>
        <taxon>Bacteria</taxon>
        <taxon>Candidatus Saccharimonadota</taxon>
        <taxon>Candidatus Saccharimonadia</taxon>
        <taxon>Candidatus Nanosynbacterales</taxon>
        <taxon>Candidatus Nanosynbacteraceae</taxon>
        <taxon>Candidatus Nanosynbacter</taxon>
    </lineage>
</organism>
<dbReference type="AlphaFoldDB" id="A0AB39J9Q9"/>
<protein>
    <submittedName>
        <fullName evidence="2">HIT domain-containing protein</fullName>
    </submittedName>
</protein>
<name>A0AB39J9Q9_9BACT</name>
<evidence type="ECO:0000313" key="2">
    <source>
        <dbReference type="EMBL" id="XDN89476.1"/>
    </source>
</evidence>
<accession>A0AB39J9Q9</accession>
<evidence type="ECO:0000259" key="1">
    <source>
        <dbReference type="Pfam" id="PF01230"/>
    </source>
</evidence>
<dbReference type="RefSeq" id="WP_368999977.1">
    <property type="nucleotide sequence ID" value="NZ_CP158487.1"/>
</dbReference>
<dbReference type="Pfam" id="PF01230">
    <property type="entry name" value="HIT"/>
    <property type="match status" value="1"/>
</dbReference>
<dbReference type="InterPro" id="IPR036265">
    <property type="entry name" value="HIT-like_sf"/>
</dbReference>